<evidence type="ECO:0008006" key="3">
    <source>
        <dbReference type="Google" id="ProtNLM"/>
    </source>
</evidence>
<evidence type="ECO:0000313" key="2">
    <source>
        <dbReference type="EMBL" id="VAX41268.1"/>
    </source>
</evidence>
<dbReference type="SUPFAM" id="SSF69318">
    <property type="entry name" value="Integrin alpha N-terminal domain"/>
    <property type="match status" value="1"/>
</dbReference>
<keyword evidence="1" id="KW-0732">Signal</keyword>
<gene>
    <name evidence="2" type="ORF">MNBD_PLANCTO03-79</name>
</gene>
<dbReference type="EMBL" id="UOGK01000517">
    <property type="protein sequence ID" value="VAX41268.1"/>
    <property type="molecule type" value="Genomic_DNA"/>
</dbReference>
<evidence type="ECO:0000256" key="1">
    <source>
        <dbReference type="ARBA" id="ARBA00022729"/>
    </source>
</evidence>
<sequence length="129" mass="13992">MWNLPNMCVLVATAGGTAWGQLSFVEATGDLGLDGLKGPHGCFVDLNNDGRPDVVVGRNRVFLNTTAISPRLREGLQEGEGWKHGFGFVEVEASGLPSFRRGDIAVFADLDNDGNKDCVWTRYLDVHAD</sequence>
<accession>A0A3B1DYD3</accession>
<dbReference type="InterPro" id="IPR028994">
    <property type="entry name" value="Integrin_alpha_N"/>
</dbReference>
<reference evidence="2" key="1">
    <citation type="submission" date="2018-06" db="EMBL/GenBank/DDBJ databases">
        <authorList>
            <person name="Zhirakovskaya E."/>
        </authorList>
    </citation>
    <scope>NUCLEOTIDE SEQUENCE</scope>
</reference>
<protein>
    <recommendedName>
        <fullName evidence="3">ASPIC/UnbV domain-containing protein</fullName>
    </recommendedName>
</protein>
<organism evidence="2">
    <name type="scientific">hydrothermal vent metagenome</name>
    <dbReference type="NCBI Taxonomy" id="652676"/>
    <lineage>
        <taxon>unclassified sequences</taxon>
        <taxon>metagenomes</taxon>
        <taxon>ecological metagenomes</taxon>
    </lineage>
</organism>
<feature type="non-terminal residue" evidence="2">
    <location>
        <position position="129"/>
    </location>
</feature>
<proteinExistence type="predicted"/>
<dbReference type="Pfam" id="PF13517">
    <property type="entry name" value="FG-GAP_3"/>
    <property type="match status" value="1"/>
</dbReference>
<name>A0A3B1DYD3_9ZZZZ</name>
<dbReference type="AlphaFoldDB" id="A0A3B1DYD3"/>
<dbReference type="InterPro" id="IPR013517">
    <property type="entry name" value="FG-GAP"/>
</dbReference>